<dbReference type="EMBL" id="LAHO01000002">
    <property type="protein sequence ID" value="KKO46957.1"/>
    <property type="molecule type" value="Genomic_DNA"/>
</dbReference>
<evidence type="ECO:0000256" key="5">
    <source>
        <dbReference type="ARBA" id="ARBA00012121"/>
    </source>
</evidence>
<dbReference type="PANTHER" id="PTHR11055">
    <property type="entry name" value="BIFUNCTIONAL 3'-PHOSPHOADENOSINE 5'-PHOSPHOSULFATE SYNTHASE"/>
    <property type="match status" value="1"/>
</dbReference>
<keyword evidence="18" id="KW-1185">Reference proteome</keyword>
<dbReference type="GO" id="GO:0005524">
    <property type="term" value="F:ATP binding"/>
    <property type="evidence" value="ECO:0007669"/>
    <property type="project" value="UniProtKB-UniRule"/>
</dbReference>
<dbReference type="RefSeq" id="WP_046556205.1">
    <property type="nucleotide sequence ID" value="NZ_LAHO01000002.1"/>
</dbReference>
<feature type="active site" description="Phosphoserine intermediate" evidence="14">
    <location>
        <position position="106"/>
    </location>
</feature>
<evidence type="ECO:0000256" key="6">
    <source>
        <dbReference type="ARBA" id="ARBA00018163"/>
    </source>
</evidence>
<evidence type="ECO:0000256" key="2">
    <source>
        <dbReference type="ARBA" id="ARBA00002632"/>
    </source>
</evidence>
<evidence type="ECO:0000313" key="18">
    <source>
        <dbReference type="Proteomes" id="UP000034228"/>
    </source>
</evidence>
<dbReference type="Pfam" id="PF01583">
    <property type="entry name" value="APS_kinase"/>
    <property type="match status" value="1"/>
</dbReference>
<keyword evidence="9 14" id="KW-0418">Kinase</keyword>
<comment type="similarity">
    <text evidence="4 14 15">Belongs to the APS kinase family.</text>
</comment>
<evidence type="ECO:0000256" key="8">
    <source>
        <dbReference type="ARBA" id="ARBA00022741"/>
    </source>
</evidence>
<proteinExistence type="inferred from homology"/>
<evidence type="ECO:0000256" key="4">
    <source>
        <dbReference type="ARBA" id="ARBA00007008"/>
    </source>
</evidence>
<feature type="binding site" evidence="14">
    <location>
        <begin position="32"/>
        <end position="39"/>
    </location>
    <ligand>
        <name>ATP</name>
        <dbReference type="ChEBI" id="CHEBI:30616"/>
    </ligand>
</feature>
<dbReference type="SUPFAM" id="SSF52540">
    <property type="entry name" value="P-loop containing nucleoside triphosphate hydrolases"/>
    <property type="match status" value="1"/>
</dbReference>
<gene>
    <name evidence="14" type="primary">cysC</name>
    <name evidence="17" type="ORF">WG68_03210</name>
</gene>
<dbReference type="FunFam" id="3.40.50.300:FF:000212">
    <property type="entry name" value="Adenylyl-sulfate kinase"/>
    <property type="match status" value="1"/>
</dbReference>
<evidence type="ECO:0000256" key="13">
    <source>
        <dbReference type="ARBA" id="ARBA00031464"/>
    </source>
</evidence>
<dbReference type="NCBIfam" id="NF003013">
    <property type="entry name" value="PRK03846.1"/>
    <property type="match status" value="1"/>
</dbReference>
<dbReference type="NCBIfam" id="TIGR00455">
    <property type="entry name" value="apsK"/>
    <property type="match status" value="1"/>
</dbReference>
<dbReference type="Proteomes" id="UP000034228">
    <property type="component" value="Unassembled WGS sequence"/>
</dbReference>
<dbReference type="EC" id="2.7.1.25" evidence="5 14"/>
<comment type="pathway">
    <text evidence="3 14 15">Sulfur metabolism; hydrogen sulfide biosynthesis; sulfite from sulfate: step 2/3.</text>
</comment>
<dbReference type="PATRIC" id="fig|336831.14.peg.3800"/>
<sequence>MTNNIVWHNAAVSHNERQGRNGHQPCLLWYTGLSGSGKSTIANAVDRLLFDLGCHTYLLDGDNVRHGLNQDLGFDDASRVENIRRIAEVSRLMLDAGLIVGTAFISPFISDRAQAKALAGDAFIEVFVDTPLSVCEQRDPKGLYKKARAGEIAHFTGISSPYQAPVAADIHLKTAQLSIEQAARQVLAYLQWCGVVPARLAD</sequence>
<evidence type="ECO:0000256" key="9">
    <source>
        <dbReference type="ARBA" id="ARBA00022777"/>
    </source>
</evidence>
<evidence type="ECO:0000313" key="17">
    <source>
        <dbReference type="EMBL" id="KKO46957.1"/>
    </source>
</evidence>
<name>A0A0M2V7X5_9GAMM</name>
<evidence type="ECO:0000256" key="7">
    <source>
        <dbReference type="ARBA" id="ARBA00022679"/>
    </source>
</evidence>
<dbReference type="InterPro" id="IPR027417">
    <property type="entry name" value="P-loop_NTPase"/>
</dbReference>
<dbReference type="PANTHER" id="PTHR11055:SF63">
    <property type="entry name" value="ADENYLYL-SULFATE KINASE 1, CHLOROPLASTIC"/>
    <property type="match status" value="1"/>
</dbReference>
<dbReference type="OrthoDB" id="9804504at2"/>
<comment type="catalytic activity">
    <reaction evidence="1 14 15">
        <text>adenosine 5'-phosphosulfate + ATP = 3'-phosphoadenylyl sulfate + ADP + H(+)</text>
        <dbReference type="Rhea" id="RHEA:24152"/>
        <dbReference type="ChEBI" id="CHEBI:15378"/>
        <dbReference type="ChEBI" id="CHEBI:30616"/>
        <dbReference type="ChEBI" id="CHEBI:58243"/>
        <dbReference type="ChEBI" id="CHEBI:58339"/>
        <dbReference type="ChEBI" id="CHEBI:456216"/>
        <dbReference type="EC" id="2.7.1.25"/>
    </reaction>
</comment>
<dbReference type="GO" id="GO:0070814">
    <property type="term" value="P:hydrogen sulfide biosynthetic process"/>
    <property type="evidence" value="ECO:0007669"/>
    <property type="project" value="UniProtKB-UniRule"/>
</dbReference>
<evidence type="ECO:0000259" key="16">
    <source>
        <dbReference type="Pfam" id="PF01583"/>
    </source>
</evidence>
<protein>
    <recommendedName>
        <fullName evidence="6 14">Adenylyl-sulfate kinase</fullName>
        <ecNumber evidence="5 14">2.7.1.25</ecNumber>
    </recommendedName>
    <alternativeName>
        <fullName evidence="12 14">APS kinase</fullName>
    </alternativeName>
    <alternativeName>
        <fullName evidence="13 14">ATP adenosine-5'-phosphosulfate 3'-phosphotransferase</fullName>
    </alternativeName>
    <alternativeName>
        <fullName evidence="11 14">Adenosine-5'-phosphosulfate kinase</fullName>
    </alternativeName>
</protein>
<evidence type="ECO:0000256" key="10">
    <source>
        <dbReference type="ARBA" id="ARBA00022840"/>
    </source>
</evidence>
<keyword evidence="10 14" id="KW-0067">ATP-binding</keyword>
<dbReference type="GO" id="GO:0004020">
    <property type="term" value="F:adenylylsulfate kinase activity"/>
    <property type="evidence" value="ECO:0007669"/>
    <property type="project" value="UniProtKB-UniRule"/>
</dbReference>
<evidence type="ECO:0000256" key="12">
    <source>
        <dbReference type="ARBA" id="ARBA00031393"/>
    </source>
</evidence>
<feature type="domain" description="APS kinase" evidence="16">
    <location>
        <begin position="24"/>
        <end position="173"/>
    </location>
</feature>
<dbReference type="InterPro" id="IPR002891">
    <property type="entry name" value="APS"/>
</dbReference>
<dbReference type="GO" id="GO:0000103">
    <property type="term" value="P:sulfate assimilation"/>
    <property type="evidence" value="ECO:0007669"/>
    <property type="project" value="UniProtKB-UniRule"/>
</dbReference>
<dbReference type="AlphaFoldDB" id="A0A0M2V7X5"/>
<dbReference type="STRING" id="336831.WG68_03210"/>
<evidence type="ECO:0000256" key="3">
    <source>
        <dbReference type="ARBA" id="ARBA00004806"/>
    </source>
</evidence>
<keyword evidence="8 14" id="KW-0547">Nucleotide-binding</keyword>
<dbReference type="InterPro" id="IPR059117">
    <property type="entry name" value="APS_kinase_dom"/>
</dbReference>
<reference evidence="17 18" key="1">
    <citation type="submission" date="2015-03" db="EMBL/GenBank/DDBJ databases">
        <title>Draft genome sequences of two protease-producing strains of Arsukibacterium isolated from two cold and alkaline environments.</title>
        <authorList>
            <person name="Lylloff J.E."/>
            <person name="Skov L.B."/>
            <person name="Jepsen M."/>
            <person name="Hallin P.F."/>
            <person name="Sorensen S.J."/>
            <person name="Stougaard P."/>
            <person name="Glaring M.A."/>
        </authorList>
    </citation>
    <scope>NUCLEOTIDE SEQUENCE [LARGE SCALE GENOMIC DNA]</scope>
    <source>
        <strain evidence="17 18">GCM72</strain>
    </source>
</reference>
<dbReference type="HAMAP" id="MF_00065">
    <property type="entry name" value="Adenylyl_sulf_kinase"/>
    <property type="match status" value="1"/>
</dbReference>
<keyword evidence="14" id="KW-0597">Phosphoprotein</keyword>
<dbReference type="Gene3D" id="3.40.50.300">
    <property type="entry name" value="P-loop containing nucleotide triphosphate hydrolases"/>
    <property type="match status" value="1"/>
</dbReference>
<keyword evidence="7 14" id="KW-0808">Transferase</keyword>
<dbReference type="UniPathway" id="UPA00140">
    <property type="reaction ID" value="UER00205"/>
</dbReference>
<evidence type="ECO:0000256" key="1">
    <source>
        <dbReference type="ARBA" id="ARBA00001823"/>
    </source>
</evidence>
<organism evidence="17 18">
    <name type="scientific">Arsukibacterium ikkense</name>
    <dbReference type="NCBI Taxonomy" id="336831"/>
    <lineage>
        <taxon>Bacteria</taxon>
        <taxon>Pseudomonadati</taxon>
        <taxon>Pseudomonadota</taxon>
        <taxon>Gammaproteobacteria</taxon>
        <taxon>Chromatiales</taxon>
        <taxon>Chromatiaceae</taxon>
        <taxon>Arsukibacterium</taxon>
    </lineage>
</organism>
<accession>A0A0M2V7X5</accession>
<comment type="function">
    <text evidence="2 14 15">Catalyzes the synthesis of activated sulfate.</text>
</comment>
<dbReference type="CDD" id="cd02027">
    <property type="entry name" value="APSK"/>
    <property type="match status" value="1"/>
</dbReference>
<evidence type="ECO:0000256" key="14">
    <source>
        <dbReference type="HAMAP-Rule" id="MF_00065"/>
    </source>
</evidence>
<evidence type="ECO:0000256" key="15">
    <source>
        <dbReference type="RuleBase" id="RU004347"/>
    </source>
</evidence>
<comment type="caution">
    <text evidence="17">The sequence shown here is derived from an EMBL/GenBank/DDBJ whole genome shotgun (WGS) entry which is preliminary data.</text>
</comment>
<evidence type="ECO:0000256" key="11">
    <source>
        <dbReference type="ARBA" id="ARBA00029724"/>
    </source>
</evidence>